<dbReference type="AlphaFoldDB" id="K0RDH7"/>
<reference evidence="3 4" key="1">
    <citation type="journal article" date="2012" name="Genome Biol.">
        <title>Genome and low-iron response of an oceanic diatom adapted to chronic iron limitation.</title>
        <authorList>
            <person name="Lommer M."/>
            <person name="Specht M."/>
            <person name="Roy A.S."/>
            <person name="Kraemer L."/>
            <person name="Andreson R."/>
            <person name="Gutowska M.A."/>
            <person name="Wolf J."/>
            <person name="Bergner S.V."/>
            <person name="Schilhabel M.B."/>
            <person name="Klostermeier U.C."/>
            <person name="Beiko R.G."/>
            <person name="Rosenstiel P."/>
            <person name="Hippler M."/>
            <person name="Laroche J."/>
        </authorList>
    </citation>
    <scope>NUCLEOTIDE SEQUENCE [LARGE SCALE GENOMIC DNA]</scope>
    <source>
        <strain evidence="3 4">CCMP1005</strain>
    </source>
</reference>
<sequence>MTSTTSTTVTEQANFERETATLEPAKAQHQRNMTMEADASNHTTAKVPDGSAEDQVDRIESRGSSTTTKTPALAKDDAPIDAGVPLQPEEDGFDDNKKESQNFFSRFKFIDRMQSGRKSVWNLEEFDLPGKSRFQWIIAGNATDSACPFRASSTESTYTLLITEPIFSAGFLTGIIALGMSITCLTLVLLQELDNTSPDNIFGVPAGVETPVKIVQYLSIIIGVLMESEIPTGLEIMGKEIEQQQMGRRPFNRVRVFFSCILRLSVGYLFLLTLWMIVLQGDEVIQIFMDMLALEFVENIDDIIFELCKRGFLGRNLRYITNQTHSYEAPGNQLHRGSVVTQSSTESTNQPLTASTIASFNLESFSIWCKRIIRFIFYMNMLVMLAGLAYVSVTQDTGEYRCKSISVAFGGLTPLRFVGQSKTLNAYASGQGIYVEETLSLKENLASVEDRPMFTERNKEDGDRFQKTVPAEFMYCEDIEAWVFRHPQIRTKNTAVTGGETENECNWLLRSPRTDSFDLIEVAEAGGWEVWKGVKDVDYTISITCNDCGDDADCNYNGKCVDQKCECYDELDFFGVYCELQKPCGEIRSEKDPNTTLKLAADPYDDTSEFVEVYNRPLYYAHMSGIPFGLMRGADEDLAKYADMLGRRSLNNLVFDDDDFFDIHLREEAFLNLMKNYTFVLGFTGRRWYGQIKPWTPIEETGNDKFKEEEYHAFWAKTFTGLEKDDNATLIISEPTLEASPVGLDFFELRRRNKQVFGGGKYDYDYGPFGVLIPMIDYDGAGFFHCNRDDE</sequence>
<keyword evidence="4" id="KW-1185">Reference proteome</keyword>
<evidence type="ECO:0000313" key="4">
    <source>
        <dbReference type="Proteomes" id="UP000266841"/>
    </source>
</evidence>
<name>K0RDH7_THAOC</name>
<gene>
    <name evidence="3" type="ORF">THAOC_29043</name>
</gene>
<dbReference type="eggNOG" id="ENOG502TFS6">
    <property type="taxonomic scope" value="Eukaryota"/>
</dbReference>
<feature type="transmembrane region" description="Helical" evidence="2">
    <location>
        <begin position="256"/>
        <end position="279"/>
    </location>
</feature>
<dbReference type="OrthoDB" id="54553at2759"/>
<dbReference type="Proteomes" id="UP000266841">
    <property type="component" value="Unassembled WGS sequence"/>
</dbReference>
<evidence type="ECO:0000256" key="1">
    <source>
        <dbReference type="SAM" id="MobiDB-lite"/>
    </source>
</evidence>
<evidence type="ECO:0000313" key="3">
    <source>
        <dbReference type="EMBL" id="EJK51758.1"/>
    </source>
</evidence>
<evidence type="ECO:0000256" key="2">
    <source>
        <dbReference type="SAM" id="Phobius"/>
    </source>
</evidence>
<dbReference type="EMBL" id="AGNL01041068">
    <property type="protein sequence ID" value="EJK51758.1"/>
    <property type="molecule type" value="Genomic_DNA"/>
</dbReference>
<keyword evidence="2" id="KW-1133">Transmembrane helix</keyword>
<keyword evidence="2" id="KW-0812">Transmembrane</keyword>
<feature type="region of interest" description="Disordered" evidence="1">
    <location>
        <begin position="1"/>
        <end position="97"/>
    </location>
</feature>
<keyword evidence="2" id="KW-0472">Membrane</keyword>
<comment type="caution">
    <text evidence="3">The sequence shown here is derived from an EMBL/GenBank/DDBJ whole genome shotgun (WGS) entry which is preliminary data.</text>
</comment>
<protein>
    <submittedName>
        <fullName evidence="3">Uncharacterized protein</fullName>
    </submittedName>
</protein>
<feature type="transmembrane region" description="Helical" evidence="2">
    <location>
        <begin position="166"/>
        <end position="190"/>
    </location>
</feature>
<feature type="compositionally biased region" description="Low complexity" evidence="1">
    <location>
        <begin position="1"/>
        <end position="10"/>
    </location>
</feature>
<accession>K0RDH7</accession>
<organism evidence="3 4">
    <name type="scientific">Thalassiosira oceanica</name>
    <name type="common">Marine diatom</name>
    <dbReference type="NCBI Taxonomy" id="159749"/>
    <lineage>
        <taxon>Eukaryota</taxon>
        <taxon>Sar</taxon>
        <taxon>Stramenopiles</taxon>
        <taxon>Ochrophyta</taxon>
        <taxon>Bacillariophyta</taxon>
        <taxon>Coscinodiscophyceae</taxon>
        <taxon>Thalassiosirophycidae</taxon>
        <taxon>Thalassiosirales</taxon>
        <taxon>Thalassiosiraceae</taxon>
        <taxon>Thalassiosira</taxon>
    </lineage>
</organism>
<proteinExistence type="predicted"/>